<keyword evidence="3" id="KW-1185">Reference proteome</keyword>
<dbReference type="RefSeq" id="WP_109743569.1">
    <property type="nucleotide sequence ID" value="NZ_QGGO01000014.1"/>
</dbReference>
<feature type="transmembrane region" description="Helical" evidence="1">
    <location>
        <begin position="234"/>
        <end position="252"/>
    </location>
</feature>
<dbReference type="Proteomes" id="UP000245489">
    <property type="component" value="Unassembled WGS sequence"/>
</dbReference>
<feature type="transmembrane region" description="Helical" evidence="1">
    <location>
        <begin position="118"/>
        <end position="134"/>
    </location>
</feature>
<comment type="caution">
    <text evidence="2">The sequence shown here is derived from an EMBL/GenBank/DDBJ whole genome shotgun (WGS) entry which is preliminary data.</text>
</comment>
<dbReference type="OrthoDB" id="936260at2"/>
<evidence type="ECO:0000256" key="1">
    <source>
        <dbReference type="SAM" id="Phobius"/>
    </source>
</evidence>
<feature type="transmembrane region" description="Helical" evidence="1">
    <location>
        <begin position="264"/>
        <end position="287"/>
    </location>
</feature>
<dbReference type="EMBL" id="QGGO01000014">
    <property type="protein sequence ID" value="PWK25230.1"/>
    <property type="molecule type" value="Genomic_DNA"/>
</dbReference>
<accession>A0A316EQA9</accession>
<gene>
    <name evidence="2" type="ORF">LV89_02856</name>
</gene>
<proteinExistence type="predicted"/>
<name>A0A316EQA9_9BACT</name>
<keyword evidence="1" id="KW-1133">Transmembrane helix</keyword>
<feature type="transmembrane region" description="Helical" evidence="1">
    <location>
        <begin position="140"/>
        <end position="161"/>
    </location>
</feature>
<feature type="transmembrane region" description="Helical" evidence="1">
    <location>
        <begin position="299"/>
        <end position="322"/>
    </location>
</feature>
<feature type="transmembrane region" description="Helical" evidence="1">
    <location>
        <begin position="9"/>
        <end position="26"/>
    </location>
</feature>
<organism evidence="2 3">
    <name type="scientific">Arcicella aurantiaca</name>
    <dbReference type="NCBI Taxonomy" id="591202"/>
    <lineage>
        <taxon>Bacteria</taxon>
        <taxon>Pseudomonadati</taxon>
        <taxon>Bacteroidota</taxon>
        <taxon>Cytophagia</taxon>
        <taxon>Cytophagales</taxon>
        <taxon>Flectobacillaceae</taxon>
        <taxon>Arcicella</taxon>
    </lineage>
</organism>
<evidence type="ECO:0000313" key="2">
    <source>
        <dbReference type="EMBL" id="PWK25230.1"/>
    </source>
</evidence>
<keyword evidence="1" id="KW-0472">Membrane</keyword>
<dbReference type="AlphaFoldDB" id="A0A316EQA9"/>
<evidence type="ECO:0000313" key="3">
    <source>
        <dbReference type="Proteomes" id="UP000245489"/>
    </source>
</evidence>
<feature type="transmembrane region" description="Helical" evidence="1">
    <location>
        <begin position="205"/>
        <end position="222"/>
    </location>
</feature>
<feature type="transmembrane region" description="Helical" evidence="1">
    <location>
        <begin position="91"/>
        <end position="111"/>
    </location>
</feature>
<reference evidence="2 3" key="1">
    <citation type="submission" date="2018-05" db="EMBL/GenBank/DDBJ databases">
        <title>Genomic Encyclopedia of Archaeal and Bacterial Type Strains, Phase II (KMG-II): from individual species to whole genera.</title>
        <authorList>
            <person name="Goeker M."/>
        </authorList>
    </citation>
    <scope>NUCLEOTIDE SEQUENCE [LARGE SCALE GENOMIC DNA]</scope>
    <source>
        <strain evidence="2 3">DSM 22214</strain>
    </source>
</reference>
<sequence>MKNILQKNAIWGIIIFFPVALYFYFLSEYAINIPKWDDHALKAFIVEFQNANGFAAKIQAIFKQHNEHRIAFDRFFTLIVFYLHGTIEYRWLMWIGNFTLLGILFIFFRVFKKTNLPIAYFAPIPLIFFQLQLWENTFWGMAAMQNFGVVFFILGLIYLICSDKKSHFYLAILFAFFATYTSGNGITAFPICIVLLVLQKRFKESIVFGLVSAILIFLYFFHYQMPPSNPPMNGIGIGKIALGFLSFLGSAFDLLPYSSGRVKVTILFGAIFLALSAVISVLLALNSKLINRRRDLSSIELFILGSLMFLIGTGIVVTYTRISFGEVGLLTSRYKIYSVLLTVTLYLAIVSKFNVNRFSWVVFPIVGIAILFNFITNFINFKEVVNFRNQLMSFSYNWALDSSVQPKNNGIKLYETPTFPLDNHLSQLKNRIQFSPVWLEKVTKSVNSNGIFIQNSSFKNNVNNTNSVNIIVQSAARTYLMPTQLSNFPVSGFVRTAKYWQNGFASDLNYNEFDNGKYYLGILIQEGKNIQQYYLNDSLIVNKNINSKVKTNW</sequence>
<feature type="transmembrane region" description="Helical" evidence="1">
    <location>
        <begin position="358"/>
        <end position="379"/>
    </location>
</feature>
<protein>
    <submittedName>
        <fullName evidence="2">Uncharacterized protein</fullName>
    </submittedName>
</protein>
<feature type="transmembrane region" description="Helical" evidence="1">
    <location>
        <begin position="168"/>
        <end position="199"/>
    </location>
</feature>
<feature type="transmembrane region" description="Helical" evidence="1">
    <location>
        <begin position="334"/>
        <end position="351"/>
    </location>
</feature>
<keyword evidence="1" id="KW-0812">Transmembrane</keyword>